<sequence>MNTRPGSPPGAWHDSLSWEAGPGAACDSPSPHAVHRATSVLPELMGLGLGEVARTHPGPSRERFSYPGVPIVELRRARQWTPERGGMCGVRANAHTIATYQALDVHMARYLGAPLLSTWVTFGKYAAREAGSWIRILETMLSLSHLGPGGGTYTRRLRLSRSLLALASQDGLLSALTSVVQGLVDGVRTGAALLADAHRLASLLPELRRMGWAARDGLVEGNTEMYHRVGFAFDVFLRAESAGRDGRVALQEVIATGALEDPQGYLQAGFALYHEACLVGLLARDPRVSRGRQLVLESCRRHLVHEGNLLIAVQEQALVLQRPSIFTHPVLHSLLGAVRPGQLRMTLTALPGGRGHDSFPMLPEGGNWADFEARMGMRDVTHEPNRSAYAYPVIFPGTPPSEARYYVVDTNRRGTIVDLFTRYLCGPAGEQLHHGRPRELQPL</sequence>
<proteinExistence type="predicted"/>
<comment type="caution">
    <text evidence="2">The sequence shown here is derived from an EMBL/GenBank/DDBJ whole genome shotgun (WGS) entry which is preliminary data.</text>
</comment>
<protein>
    <submittedName>
        <fullName evidence="2">Uncharacterized protein</fullName>
    </submittedName>
</protein>
<accession>A0A1L9BFW1</accession>
<dbReference type="RefSeq" id="WP_071897539.1">
    <property type="nucleotide sequence ID" value="NZ_MPIN01000002.1"/>
</dbReference>
<evidence type="ECO:0000313" key="3">
    <source>
        <dbReference type="Proteomes" id="UP000182229"/>
    </source>
</evidence>
<gene>
    <name evidence="2" type="ORF">BON30_09405</name>
</gene>
<feature type="region of interest" description="Disordered" evidence="1">
    <location>
        <begin position="1"/>
        <end position="31"/>
    </location>
</feature>
<dbReference type="OrthoDB" id="9893955at2"/>
<keyword evidence="3" id="KW-1185">Reference proteome</keyword>
<dbReference type="Proteomes" id="UP000182229">
    <property type="component" value="Unassembled WGS sequence"/>
</dbReference>
<reference evidence="3" key="1">
    <citation type="submission" date="2016-11" db="EMBL/GenBank/DDBJ databases">
        <authorList>
            <person name="Shukria A."/>
            <person name="Stevens D.C."/>
        </authorList>
    </citation>
    <scope>NUCLEOTIDE SEQUENCE [LARGE SCALE GENOMIC DNA]</scope>
    <source>
        <strain evidence="3">Cbfe23</strain>
    </source>
</reference>
<reference evidence="2 3" key="2">
    <citation type="submission" date="2016-12" db="EMBL/GenBank/DDBJ databases">
        <title>Draft Genome Sequence of Cystobacter ferrugineus Strain Cbfe23.</title>
        <authorList>
            <person name="Akbar S."/>
            <person name="Dowd S.E."/>
            <person name="Stevens D.C."/>
        </authorList>
    </citation>
    <scope>NUCLEOTIDE SEQUENCE [LARGE SCALE GENOMIC DNA]</scope>
    <source>
        <strain evidence="2 3">Cbfe23</strain>
    </source>
</reference>
<evidence type="ECO:0000313" key="2">
    <source>
        <dbReference type="EMBL" id="OJH41105.1"/>
    </source>
</evidence>
<name>A0A1L9BFW1_9BACT</name>
<dbReference type="EMBL" id="MPIN01000002">
    <property type="protein sequence ID" value="OJH41105.1"/>
    <property type="molecule type" value="Genomic_DNA"/>
</dbReference>
<evidence type="ECO:0000256" key="1">
    <source>
        <dbReference type="SAM" id="MobiDB-lite"/>
    </source>
</evidence>
<dbReference type="AlphaFoldDB" id="A0A1L9BFW1"/>
<organism evidence="2 3">
    <name type="scientific">Cystobacter ferrugineus</name>
    <dbReference type="NCBI Taxonomy" id="83449"/>
    <lineage>
        <taxon>Bacteria</taxon>
        <taxon>Pseudomonadati</taxon>
        <taxon>Myxococcota</taxon>
        <taxon>Myxococcia</taxon>
        <taxon>Myxococcales</taxon>
        <taxon>Cystobacterineae</taxon>
        <taxon>Archangiaceae</taxon>
        <taxon>Cystobacter</taxon>
    </lineage>
</organism>